<evidence type="ECO:0000313" key="1">
    <source>
        <dbReference type="EMBL" id="UOQ53219.1"/>
    </source>
</evidence>
<protein>
    <submittedName>
        <fullName evidence="1">Uncharacterized protein</fullName>
    </submittedName>
</protein>
<organism evidence="1 2">
    <name type="scientific">Hymenobacter cellulosivorans</name>
    <dbReference type="NCBI Taxonomy" id="2932249"/>
    <lineage>
        <taxon>Bacteria</taxon>
        <taxon>Pseudomonadati</taxon>
        <taxon>Bacteroidota</taxon>
        <taxon>Cytophagia</taxon>
        <taxon>Cytophagales</taxon>
        <taxon>Hymenobacteraceae</taxon>
        <taxon>Hymenobacter</taxon>
    </lineage>
</organism>
<dbReference type="EMBL" id="CP095049">
    <property type="protein sequence ID" value="UOQ53219.1"/>
    <property type="molecule type" value="Genomic_DNA"/>
</dbReference>
<keyword evidence="2" id="KW-1185">Reference proteome</keyword>
<proteinExistence type="predicted"/>
<accession>A0ABY4FBA7</accession>
<name>A0ABY4FBA7_9BACT</name>
<reference evidence="1 2" key="1">
    <citation type="submission" date="2022-04" db="EMBL/GenBank/DDBJ databases">
        <title>Hymenobacter sp. isolated from the air.</title>
        <authorList>
            <person name="Won M."/>
            <person name="Lee C.-M."/>
            <person name="Woen H.-Y."/>
            <person name="Kwon S.-W."/>
        </authorList>
    </citation>
    <scope>NUCLEOTIDE SEQUENCE [LARGE SCALE GENOMIC DNA]</scope>
    <source>
        <strain evidence="2">5116 S-27</strain>
    </source>
</reference>
<evidence type="ECO:0000313" key="2">
    <source>
        <dbReference type="Proteomes" id="UP000831785"/>
    </source>
</evidence>
<dbReference type="RefSeq" id="WP_244718157.1">
    <property type="nucleotide sequence ID" value="NZ_CP095049.1"/>
</dbReference>
<sequence>MKKTFWVTALVTVAFGSWAFYPKPAAPAEYMELSLREVYGTHTLVMILPTGEINEQKLDVRGKSDYRYRGQLILRLNELRAQGWTVAQQQESETVVPDARHPQLSPDFVRTTTYLLEKP</sequence>
<gene>
    <name evidence="1" type="ORF">MUN80_00310</name>
</gene>
<dbReference type="Proteomes" id="UP000831785">
    <property type="component" value="Chromosome"/>
</dbReference>